<dbReference type="SUPFAM" id="SSF48452">
    <property type="entry name" value="TPR-like"/>
    <property type="match status" value="1"/>
</dbReference>
<dbReference type="Proteomes" id="UP000826271">
    <property type="component" value="Unassembled WGS sequence"/>
</dbReference>
<dbReference type="Pfam" id="PF10373">
    <property type="entry name" value="EST1_DNA_bind"/>
    <property type="match status" value="1"/>
</dbReference>
<dbReference type="InterPro" id="IPR011990">
    <property type="entry name" value="TPR-like_helical_dom_sf"/>
</dbReference>
<feature type="domain" description="DNA/RNA-binding" evidence="3">
    <location>
        <begin position="189"/>
        <end position="504"/>
    </location>
</feature>
<dbReference type="Gene3D" id="1.25.40.10">
    <property type="entry name" value="Tetratricopeptide repeat domain"/>
    <property type="match status" value="1"/>
</dbReference>
<evidence type="ECO:0000313" key="5">
    <source>
        <dbReference type="EMBL" id="KAG8385539.1"/>
    </source>
</evidence>
<organism evidence="5 6">
    <name type="scientific">Buddleja alternifolia</name>
    <dbReference type="NCBI Taxonomy" id="168488"/>
    <lineage>
        <taxon>Eukaryota</taxon>
        <taxon>Viridiplantae</taxon>
        <taxon>Streptophyta</taxon>
        <taxon>Embryophyta</taxon>
        <taxon>Tracheophyta</taxon>
        <taxon>Spermatophyta</taxon>
        <taxon>Magnoliopsida</taxon>
        <taxon>eudicotyledons</taxon>
        <taxon>Gunneridae</taxon>
        <taxon>Pentapetalae</taxon>
        <taxon>asterids</taxon>
        <taxon>lamiids</taxon>
        <taxon>Lamiales</taxon>
        <taxon>Scrophulariaceae</taxon>
        <taxon>Buddlejeae</taxon>
        <taxon>Buddleja</taxon>
    </lineage>
</organism>
<keyword evidence="6" id="KW-1185">Reference proteome</keyword>
<dbReference type="GO" id="GO:0000184">
    <property type="term" value="P:nuclear-transcribed mRNA catabolic process, nonsense-mediated decay"/>
    <property type="evidence" value="ECO:0007669"/>
    <property type="project" value="TreeGrafter"/>
</dbReference>
<feature type="region of interest" description="Disordered" evidence="2">
    <location>
        <begin position="560"/>
        <end position="594"/>
    </location>
</feature>
<dbReference type="PANTHER" id="PTHR15696:SF0">
    <property type="entry name" value="TELOMERASE-BINDING PROTEIN EST1A"/>
    <property type="match status" value="1"/>
</dbReference>
<dbReference type="GO" id="GO:0005697">
    <property type="term" value="C:telomerase holoenzyme complex"/>
    <property type="evidence" value="ECO:0007669"/>
    <property type="project" value="TreeGrafter"/>
</dbReference>
<feature type="compositionally biased region" description="Basic and acidic residues" evidence="2">
    <location>
        <begin position="563"/>
        <end position="583"/>
    </location>
</feature>
<dbReference type="GO" id="GO:0070034">
    <property type="term" value="F:telomerase RNA binding"/>
    <property type="evidence" value="ECO:0007669"/>
    <property type="project" value="TreeGrafter"/>
</dbReference>
<dbReference type="AlphaFoldDB" id="A0AAV6XSK6"/>
<evidence type="ECO:0008006" key="7">
    <source>
        <dbReference type="Google" id="ProtNLM"/>
    </source>
</evidence>
<gene>
    <name evidence="5" type="ORF">BUALT_Bualt03G0055700</name>
</gene>
<dbReference type="InterPro" id="IPR019458">
    <property type="entry name" value="Est1-like_N"/>
</dbReference>
<evidence type="ECO:0000256" key="1">
    <source>
        <dbReference type="ARBA" id="ARBA00022737"/>
    </source>
</evidence>
<reference evidence="5" key="1">
    <citation type="submission" date="2019-10" db="EMBL/GenBank/DDBJ databases">
        <authorList>
            <person name="Zhang R."/>
            <person name="Pan Y."/>
            <person name="Wang J."/>
            <person name="Ma R."/>
            <person name="Yu S."/>
        </authorList>
    </citation>
    <scope>NUCLEOTIDE SEQUENCE</scope>
    <source>
        <strain evidence="5">LA-IB0</strain>
        <tissue evidence="5">Leaf</tissue>
    </source>
</reference>
<dbReference type="GO" id="GO:0042162">
    <property type="term" value="F:telomeric DNA binding"/>
    <property type="evidence" value="ECO:0007669"/>
    <property type="project" value="TreeGrafter"/>
</dbReference>
<evidence type="ECO:0000313" key="6">
    <source>
        <dbReference type="Proteomes" id="UP000826271"/>
    </source>
</evidence>
<feature type="region of interest" description="Disordered" evidence="2">
    <location>
        <begin position="648"/>
        <end position="712"/>
    </location>
</feature>
<accession>A0AAV6XSK6</accession>
<feature type="compositionally biased region" description="Basic and acidic residues" evidence="2">
    <location>
        <begin position="279"/>
        <end position="296"/>
    </location>
</feature>
<evidence type="ECO:0000259" key="4">
    <source>
        <dbReference type="Pfam" id="PF10374"/>
    </source>
</evidence>
<name>A0AAV6XSK6_9LAMI</name>
<evidence type="ECO:0000256" key="2">
    <source>
        <dbReference type="SAM" id="MobiDB-lite"/>
    </source>
</evidence>
<dbReference type="FunFam" id="1.25.40.10:FF:000225">
    <property type="entry name" value="Protein SMG7"/>
    <property type="match status" value="1"/>
</dbReference>
<dbReference type="InterPro" id="IPR018834">
    <property type="entry name" value="DNA/RNA-bd_Est1-type"/>
</dbReference>
<dbReference type="Pfam" id="PF10374">
    <property type="entry name" value="EST1"/>
    <property type="match status" value="1"/>
</dbReference>
<comment type="caution">
    <text evidence="5">The sequence shown here is derived from an EMBL/GenBank/DDBJ whole genome shotgun (WGS) entry which is preliminary data.</text>
</comment>
<proteinExistence type="predicted"/>
<dbReference type="PANTHER" id="PTHR15696">
    <property type="entry name" value="SMG-7 SUPPRESSOR WITH MORPHOLOGICAL EFFECT ON GENITALIA PROTEIN 7"/>
    <property type="match status" value="1"/>
</dbReference>
<evidence type="ECO:0000259" key="3">
    <source>
        <dbReference type="Pfam" id="PF10373"/>
    </source>
</evidence>
<keyword evidence="1" id="KW-0677">Repeat</keyword>
<feature type="domain" description="Telomerase activating protein Est1-like N-terminal" evidence="4">
    <location>
        <begin position="58"/>
        <end position="178"/>
    </location>
</feature>
<feature type="compositionally biased region" description="Low complexity" evidence="2">
    <location>
        <begin position="648"/>
        <end position="670"/>
    </location>
</feature>
<protein>
    <recommendedName>
        <fullName evidence="7">Protein SMG7L</fullName>
    </recommendedName>
</protein>
<feature type="region of interest" description="Disordered" evidence="2">
    <location>
        <begin position="621"/>
        <end position="640"/>
    </location>
</feature>
<dbReference type="InterPro" id="IPR045153">
    <property type="entry name" value="Est1/Ebs1-like"/>
</dbReference>
<sequence>MGQDKPFIEVVNTEKQMLAFIFSKGMLHGEVLELYRKIRTGYEKILLNSNQMVERQEIEYHLWKLHYKLIDEFRKRIRQQSSNAEHMKNDTLSDNINSQSNTDKHLEGFKSFLSEATEFYRKLIIELRKKCGLPEEISFHNKDCSSFSIEPTKLHACQYTCHRLLICLGDLTRYSEIVKKPDTCEWSTAATYYLEATRTWPDSGNPHNQLALLATYVGDPFLALYHCVRSLAVKEPFPDAWRNIMLLFEENRSTKLQSLSRQVKFDFLNPSKRSSLRNSAHEENSSPNNDKLEDSENVYSEKSDLWPILLRTISFFLIRSSLEEFPCTLASALHCLEALFAMDDTKLIAALESYQHMDPSRKGPCRTIQLVSIFIFIVHSLTEIPEREESTGKDDQKHSELTPLAFAAIFICMGRLTERCLKGNQKDTCPLLPAVLVFLEWLVGALDIAETHDHDERVMNAASYFFGALADLLDRIDRNGKEISPDYTALSEDHELRGFYPLTSVHEKVDFTNLEYAVNLNCRNQCRSQRILHAATRIMERSKSSLVWISSDKLGRVFNSLKTMKEPDKSTERSRRNEDKPFPEEIESFSGNKIQPTAEEEEVILFKPITRRNSAPLYISKATNDPVCPEESLDIEKTPADEWLRRATSLSTSQNTSDNDSFSFSTTSNSGHNRSSKDSSTHPTGPPSLSAWVLSGGNSNIEREKGSNDFNKQKLSPIDEIASTSFSDLSINETKDSEVAVSHTSTVVHNSSPCVTPIPSAPLLPDDAVWLRENSLILPECRNGIGNEADGILGAAPISGYTNRPVGFGHGLSGLVDGYPPFLGMSSSEWLYHYRNSQNVPTNHISPIHFNGPPAFGNFHMNELSSYDLYDQWGNHLVSNPMHYLGGPQFYPNPSLVYGGEEQMRDKLFHGYQRPFPYVCGVGMELSSEQPQLLQYLKEKERQLQPSSQLRGSSFMGN</sequence>
<dbReference type="EMBL" id="WHWC01000003">
    <property type="protein sequence ID" value="KAG8385539.1"/>
    <property type="molecule type" value="Genomic_DNA"/>
</dbReference>
<feature type="region of interest" description="Disordered" evidence="2">
    <location>
        <begin position="276"/>
        <end position="296"/>
    </location>
</feature>